<organism evidence="3 4">
    <name type="scientific">Dyella soli</name>
    <dbReference type="NCBI Taxonomy" id="522319"/>
    <lineage>
        <taxon>Bacteria</taxon>
        <taxon>Pseudomonadati</taxon>
        <taxon>Pseudomonadota</taxon>
        <taxon>Gammaproteobacteria</taxon>
        <taxon>Lysobacterales</taxon>
        <taxon>Rhodanobacteraceae</taxon>
        <taxon>Dyella</taxon>
    </lineage>
</organism>
<dbReference type="AlphaFoldDB" id="A0A4R0YUY7"/>
<dbReference type="EMBL" id="SJTG01000002">
    <property type="protein sequence ID" value="TCI10130.1"/>
    <property type="molecule type" value="Genomic_DNA"/>
</dbReference>
<dbReference type="InterPro" id="IPR008900">
    <property type="entry name" value="Zot_N"/>
</dbReference>
<dbReference type="Pfam" id="PF05707">
    <property type="entry name" value="Zot"/>
    <property type="match status" value="1"/>
</dbReference>
<accession>A0A4R0YUY7</accession>
<evidence type="ECO:0000313" key="3">
    <source>
        <dbReference type="EMBL" id="TCI10130.1"/>
    </source>
</evidence>
<dbReference type="RefSeq" id="WP_131407852.1">
    <property type="nucleotide sequence ID" value="NZ_SJTG01000002.1"/>
</dbReference>
<dbReference type="Gene3D" id="3.40.50.300">
    <property type="entry name" value="P-loop containing nucleotide triphosphate hydrolases"/>
    <property type="match status" value="1"/>
</dbReference>
<name>A0A4R0YUY7_9GAMM</name>
<feature type="compositionally biased region" description="Basic and acidic residues" evidence="1">
    <location>
        <begin position="325"/>
        <end position="339"/>
    </location>
</feature>
<feature type="compositionally biased region" description="Polar residues" evidence="1">
    <location>
        <begin position="217"/>
        <end position="228"/>
    </location>
</feature>
<dbReference type="InterPro" id="IPR027417">
    <property type="entry name" value="P-loop_NTPase"/>
</dbReference>
<gene>
    <name evidence="3" type="ORF">EZM97_14520</name>
</gene>
<feature type="domain" description="Zona occludens toxin N-terminal" evidence="2">
    <location>
        <begin position="53"/>
        <end position="175"/>
    </location>
</feature>
<evidence type="ECO:0000313" key="4">
    <source>
        <dbReference type="Proteomes" id="UP000291822"/>
    </source>
</evidence>
<protein>
    <recommendedName>
        <fullName evidence="2">Zona occludens toxin N-terminal domain-containing protein</fullName>
    </recommendedName>
</protein>
<evidence type="ECO:0000259" key="2">
    <source>
        <dbReference type="Pfam" id="PF05707"/>
    </source>
</evidence>
<dbReference type="Proteomes" id="UP000291822">
    <property type="component" value="Unassembled WGS sequence"/>
</dbReference>
<comment type="caution">
    <text evidence="3">The sequence shown here is derived from an EMBL/GenBank/DDBJ whole genome shotgun (WGS) entry which is preliminary data.</text>
</comment>
<proteinExistence type="predicted"/>
<feature type="region of interest" description="Disordered" evidence="1">
    <location>
        <begin position="315"/>
        <end position="387"/>
    </location>
</feature>
<reference evidence="3 4" key="1">
    <citation type="submission" date="2019-02" db="EMBL/GenBank/DDBJ databases">
        <title>Dyella amyloliquefaciens sp. nov., isolated from forest soil.</title>
        <authorList>
            <person name="Gao Z.-H."/>
            <person name="Qiu L.-H."/>
        </authorList>
    </citation>
    <scope>NUCLEOTIDE SEQUENCE [LARGE SCALE GENOMIC DNA]</scope>
    <source>
        <strain evidence="3 4">KACC 12747</strain>
    </source>
</reference>
<sequence length="387" mass="42601">MPIEFRSGLPGAGKTLGAVEHLMHLRKHAPERPVYALGITDLRDGLALPLGEDQLRRWQELPAGAIVVVDECQKWMPARRGAAESPQWIKDLSTHRHLGLDFILISQHASLIDPYVRKLVSRHIHTVRVFGTEWVERWEWPECQSDPTSSGAKKLCENKSRHKYSRDAMASYKSAELHTVKPRVPKFLKIAAALLVIIPILGAAGYYAMHHAANTAGSSDGPSGSTVSLPHGPSAPKDADEELRRTSFATWMKPRVDGLPWSAPMFDHLEVKATPQLFCVAVDDGRCTCHTEQGTRYAVPADRCRQIVADGLYNPFVDGSSTAGRRGDGDFSRQSRSRGDAGQQVAREGGYPDTDGGGMHERATAKAYTPPEFHVWNSDPFGSVKGK</sequence>
<feature type="region of interest" description="Disordered" evidence="1">
    <location>
        <begin position="217"/>
        <end position="240"/>
    </location>
</feature>
<evidence type="ECO:0000256" key="1">
    <source>
        <dbReference type="SAM" id="MobiDB-lite"/>
    </source>
</evidence>
<keyword evidence="4" id="KW-1185">Reference proteome</keyword>